<feature type="transmembrane region" description="Helical" evidence="4">
    <location>
        <begin position="39"/>
        <end position="58"/>
    </location>
</feature>
<dbReference type="Proteomes" id="UP001356427">
    <property type="component" value="Unassembled WGS sequence"/>
</dbReference>
<feature type="domain" description="Folate receptor-like" evidence="5">
    <location>
        <begin position="209"/>
        <end position="384"/>
    </location>
</feature>
<evidence type="ECO:0000256" key="1">
    <source>
        <dbReference type="ARBA" id="ARBA00007932"/>
    </source>
</evidence>
<evidence type="ECO:0000256" key="2">
    <source>
        <dbReference type="ARBA" id="ARBA00022729"/>
    </source>
</evidence>
<keyword evidence="7" id="KW-1185">Reference proteome</keyword>
<keyword evidence="4" id="KW-0472">Membrane</keyword>
<organism evidence="6 7">
    <name type="scientific">Coregonus suidteri</name>
    <dbReference type="NCBI Taxonomy" id="861788"/>
    <lineage>
        <taxon>Eukaryota</taxon>
        <taxon>Metazoa</taxon>
        <taxon>Chordata</taxon>
        <taxon>Craniata</taxon>
        <taxon>Vertebrata</taxon>
        <taxon>Euteleostomi</taxon>
        <taxon>Actinopterygii</taxon>
        <taxon>Neopterygii</taxon>
        <taxon>Teleostei</taxon>
        <taxon>Protacanthopterygii</taxon>
        <taxon>Salmoniformes</taxon>
        <taxon>Salmonidae</taxon>
        <taxon>Coregoninae</taxon>
        <taxon>Coregonus</taxon>
    </lineage>
</organism>
<dbReference type="Gene3D" id="3.40.50.150">
    <property type="entry name" value="Vaccinia Virus protein VP39"/>
    <property type="match status" value="1"/>
</dbReference>
<keyword evidence="3" id="KW-1015">Disulfide bond</keyword>
<protein>
    <recommendedName>
        <fullName evidence="5">Folate receptor-like domain-containing protein</fullName>
    </recommendedName>
</protein>
<evidence type="ECO:0000256" key="3">
    <source>
        <dbReference type="ARBA" id="ARBA00023157"/>
    </source>
</evidence>
<proteinExistence type="inferred from homology"/>
<evidence type="ECO:0000313" key="7">
    <source>
        <dbReference type="Proteomes" id="UP001356427"/>
    </source>
</evidence>
<dbReference type="InterPro" id="IPR018143">
    <property type="entry name" value="Folate_rcpt-like"/>
</dbReference>
<comment type="caution">
    <text evidence="6">The sequence shown here is derived from an EMBL/GenBank/DDBJ whole genome shotgun (WGS) entry which is preliminary data.</text>
</comment>
<reference evidence="6 7" key="1">
    <citation type="submission" date="2021-04" db="EMBL/GenBank/DDBJ databases">
        <authorList>
            <person name="De Guttry C."/>
            <person name="Zahm M."/>
            <person name="Klopp C."/>
            <person name="Cabau C."/>
            <person name="Louis A."/>
            <person name="Berthelot C."/>
            <person name="Parey E."/>
            <person name="Roest Crollius H."/>
            <person name="Montfort J."/>
            <person name="Robinson-Rechavi M."/>
            <person name="Bucao C."/>
            <person name="Bouchez O."/>
            <person name="Gislard M."/>
            <person name="Lluch J."/>
            <person name="Milhes M."/>
            <person name="Lampietro C."/>
            <person name="Lopez Roques C."/>
            <person name="Donnadieu C."/>
            <person name="Braasch I."/>
            <person name="Desvignes T."/>
            <person name="Postlethwait J."/>
            <person name="Bobe J."/>
            <person name="Wedekind C."/>
            <person name="Guiguen Y."/>
        </authorList>
    </citation>
    <scope>NUCLEOTIDE SEQUENCE [LARGE SCALE GENOMIC DNA]</scope>
    <source>
        <strain evidence="6">Cs_M1</strain>
        <tissue evidence="6">Blood</tissue>
    </source>
</reference>
<evidence type="ECO:0000313" key="6">
    <source>
        <dbReference type="EMBL" id="KAK6296470.1"/>
    </source>
</evidence>
<dbReference type="GO" id="GO:0038023">
    <property type="term" value="F:signaling receptor activity"/>
    <property type="evidence" value="ECO:0007669"/>
    <property type="project" value="TreeGrafter"/>
</dbReference>
<keyword evidence="2" id="KW-0732">Signal</keyword>
<dbReference type="InterPro" id="IPR029063">
    <property type="entry name" value="SAM-dependent_MTases_sf"/>
</dbReference>
<comment type="similarity">
    <text evidence="1">Belongs to the folate receptor family.</text>
</comment>
<dbReference type="PANTHER" id="PTHR10517:SF14">
    <property type="entry name" value="FOLATE RECEPTOR 1-RELATED"/>
    <property type="match status" value="1"/>
</dbReference>
<keyword evidence="4" id="KW-1133">Transmembrane helix</keyword>
<dbReference type="AlphaFoldDB" id="A0AAN8L2W7"/>
<gene>
    <name evidence="6" type="ORF">J4Q44_G00326120</name>
</gene>
<sequence length="427" mass="49164">MPSFLTTHSALTCGALTITFLNFSYLPNASLGSSTMESGAIALAFLPLVLTFIIRYYFMLFYRAVMVRLSREEMAFQYFLIHANPGDPERILETFDLWCSKVEFISNISPKKSSGLLGKGSVELADNILFPGAPNFLRHVRKSGLYEWKLHRATLEYSKGIRDGMAELVYLGIKTAAPRNFTSCRDMWWVFVLLLSLASRALSLEMLNMCMDAKHHKKEPGAEGQLYRQCAPWRDNACCTANTSTEAHDDNSYLYNFNWNHCGIMTPKCKKHFTQDTCFYECSPHLGPWIQQVDQSWRKERILHVPLCQEDCHSWWDDCKDDFTCKQDWHYGWDWTTGRNRCPAEAMCRKWTDVFPTAQIMCEKIWSDSYSYTSLSKSSGRCMQLWFTGKNPNEKVAEYYLNHAPWQRAAPATLLLLATMSLSVVLL</sequence>
<evidence type="ECO:0000259" key="5">
    <source>
        <dbReference type="Pfam" id="PF03024"/>
    </source>
</evidence>
<dbReference type="PANTHER" id="PTHR10517">
    <property type="entry name" value="FOLATE RECEPTOR"/>
    <property type="match status" value="1"/>
</dbReference>
<dbReference type="EMBL" id="JAGTTL010000032">
    <property type="protein sequence ID" value="KAK6296470.1"/>
    <property type="molecule type" value="Genomic_DNA"/>
</dbReference>
<accession>A0AAN8L2W7</accession>
<evidence type="ECO:0000256" key="4">
    <source>
        <dbReference type="SAM" id="Phobius"/>
    </source>
</evidence>
<dbReference type="InterPro" id="IPR004269">
    <property type="entry name" value="Folate_rcpt"/>
</dbReference>
<dbReference type="GO" id="GO:0009897">
    <property type="term" value="C:external side of plasma membrane"/>
    <property type="evidence" value="ECO:0007669"/>
    <property type="project" value="TreeGrafter"/>
</dbReference>
<keyword evidence="4" id="KW-0812">Transmembrane</keyword>
<name>A0AAN8L2W7_9TELE</name>
<dbReference type="Pfam" id="PF03024">
    <property type="entry name" value="Folate_rec"/>
    <property type="match status" value="1"/>
</dbReference>